<comment type="caution">
    <text evidence="1">The sequence shown here is derived from an EMBL/GenBank/DDBJ whole genome shotgun (WGS) entry which is preliminary data.</text>
</comment>
<dbReference type="Proteomes" id="UP000234789">
    <property type="component" value="Unassembled WGS sequence"/>
</dbReference>
<accession>A0A2N5N6R6</accession>
<sequence length="40" mass="4479">MNPCSDHGGHPFFLAASRHPHMKRLHIGDEKILAEPGAFR</sequence>
<dbReference type="AlphaFoldDB" id="A0A2N5N6R6"/>
<keyword evidence="2" id="KW-1185">Reference proteome</keyword>
<evidence type="ECO:0000313" key="2">
    <source>
        <dbReference type="Proteomes" id="UP000234789"/>
    </source>
</evidence>
<proteinExistence type="predicted"/>
<name>A0A2N5N6R6_9BACL</name>
<protein>
    <submittedName>
        <fullName evidence="1">Uncharacterized protein</fullName>
    </submittedName>
</protein>
<evidence type="ECO:0000313" key="1">
    <source>
        <dbReference type="EMBL" id="PLT46003.1"/>
    </source>
</evidence>
<gene>
    <name evidence="1" type="ORF">B8V81_4434</name>
</gene>
<organism evidence="1 2">
    <name type="scientific">Paenibacillus pasadenensis</name>
    <dbReference type="NCBI Taxonomy" id="217090"/>
    <lineage>
        <taxon>Bacteria</taxon>
        <taxon>Bacillati</taxon>
        <taxon>Bacillota</taxon>
        <taxon>Bacilli</taxon>
        <taxon>Bacillales</taxon>
        <taxon>Paenibacillaceae</taxon>
        <taxon>Paenibacillus</taxon>
    </lineage>
</organism>
<dbReference type="EMBL" id="NFEZ01000004">
    <property type="protein sequence ID" value="PLT46003.1"/>
    <property type="molecule type" value="Genomic_DNA"/>
</dbReference>
<reference evidence="1 2" key="1">
    <citation type="submission" date="2017-05" db="EMBL/GenBank/DDBJ databases">
        <title>Functional genome analysis of Paenibacillus pasadenensis strain R16: insights on endophytic life style and antifungal activity.</title>
        <authorList>
            <person name="Passera A."/>
            <person name="Marcolungo L."/>
            <person name="Casati P."/>
            <person name="Brasca M."/>
            <person name="Quaglino F."/>
            <person name="Delledonne M."/>
        </authorList>
    </citation>
    <scope>NUCLEOTIDE SEQUENCE [LARGE SCALE GENOMIC DNA]</scope>
    <source>
        <strain evidence="1 2">R16</strain>
    </source>
</reference>